<dbReference type="SUPFAM" id="SSF56935">
    <property type="entry name" value="Porins"/>
    <property type="match status" value="1"/>
</dbReference>
<accession>A0A940S5C2</accession>
<comment type="caution">
    <text evidence="1">The sequence shown here is derived from an EMBL/GenBank/DDBJ whole genome shotgun (WGS) entry which is preliminary data.</text>
</comment>
<reference evidence="1" key="1">
    <citation type="submission" date="2021-03" db="EMBL/GenBank/DDBJ databases">
        <title>Sagittula salina sp. nov. strain M10.9X isolated from the marine waste.</title>
        <authorList>
            <person name="Satari L."/>
            <person name="Molina-Menor E."/>
            <person name="Vidal-Verdu A."/>
            <person name="Pascual J."/>
            <person name="Pereto J."/>
            <person name="Porcar M."/>
        </authorList>
    </citation>
    <scope>NUCLEOTIDE SEQUENCE</scope>
    <source>
        <strain evidence="1">M10.9X</strain>
    </source>
</reference>
<protein>
    <recommendedName>
        <fullName evidence="3">TonB-dependent receptor</fullName>
    </recommendedName>
</protein>
<dbReference type="RefSeq" id="WP_209363542.1">
    <property type="nucleotide sequence ID" value="NZ_JAGISH010000017.1"/>
</dbReference>
<organism evidence="1 2">
    <name type="scientific">Sagittula salina</name>
    <dbReference type="NCBI Taxonomy" id="2820268"/>
    <lineage>
        <taxon>Bacteria</taxon>
        <taxon>Pseudomonadati</taxon>
        <taxon>Pseudomonadota</taxon>
        <taxon>Alphaproteobacteria</taxon>
        <taxon>Rhodobacterales</taxon>
        <taxon>Roseobacteraceae</taxon>
        <taxon>Sagittula</taxon>
    </lineage>
</organism>
<proteinExistence type="predicted"/>
<dbReference type="EMBL" id="JAGISH010000017">
    <property type="protein sequence ID" value="MBP0484835.1"/>
    <property type="molecule type" value="Genomic_DNA"/>
</dbReference>
<evidence type="ECO:0000313" key="2">
    <source>
        <dbReference type="Proteomes" id="UP000675940"/>
    </source>
</evidence>
<keyword evidence="2" id="KW-1185">Reference proteome</keyword>
<gene>
    <name evidence="1" type="ORF">J5474_20380</name>
</gene>
<evidence type="ECO:0008006" key="3">
    <source>
        <dbReference type="Google" id="ProtNLM"/>
    </source>
</evidence>
<sequence length="518" mass="57224">MAFYPARLGADQFPFGNEDPYGGTELSRDSGTAPQLYDFFGMHAQSQFVPAELVEAAEVNDSSISAEHGGFQGGVVNYEPFKPSLESKGKLTYSYQDDSSVSYSLGTEDGDNPDDVAKPEFRKRNLTFSQSGPIGEKWSYVLGFSRQTGWTRKDIEPQYGDAQVESESRSDFYRVGLDYEFDNGGTLSVTGNVTDYEQQWDASSSLSGVDVESRASMLATQYEREYGSLDILGAAMSNVKLSFAGIYTDNESVNQHSDTVWFTWYGRYNSYGTDAFDDWRDAGRVDGSESRVACRRGGAGDRSYEDKNLNLSARLSGDIPGGSFKSGLDVTKARAKREGEGLTFNSATSRLTDGSSYTCAPDDPACSDTQAHRIRILQNPYDVRIDAMKAGAVLQFGKEFQKFSYTLGLRADYNDVLKNTDVAPRVKATWKPPDRFSASLGANRYYSDNYLAYAIHDAIPRGLNQRRTVPTSGGGTPGDWNTARDLGGYYYSQGDLKTPYTDEITLGFSYRDPWSEGH</sequence>
<dbReference type="Proteomes" id="UP000675940">
    <property type="component" value="Unassembled WGS sequence"/>
</dbReference>
<name>A0A940S5C2_9RHOB</name>
<evidence type="ECO:0000313" key="1">
    <source>
        <dbReference type="EMBL" id="MBP0484835.1"/>
    </source>
</evidence>
<dbReference type="AlphaFoldDB" id="A0A940S5C2"/>